<dbReference type="PANTHER" id="PTHR37292:SF2">
    <property type="entry name" value="DUF262 DOMAIN-CONTAINING PROTEIN"/>
    <property type="match status" value="1"/>
</dbReference>
<reference evidence="2" key="1">
    <citation type="journal article" date="2011" name="Environ. Microbiol.">
        <title>Genomic insights into the metabolic potential of the polycyclic aromatic hydrocarbon degrading sulfate-reducing Deltaproteobacterium N47.</title>
        <authorList>
            <person name="Bergmann F."/>
            <person name="Selesi D."/>
            <person name="Weinmaier T."/>
            <person name="Tischler P."/>
            <person name="Rattei T."/>
            <person name="Meckenstock R.U."/>
        </authorList>
    </citation>
    <scope>NUCLEOTIDE SEQUENCE</scope>
</reference>
<proteinExistence type="predicted"/>
<dbReference type="AlphaFoldDB" id="E1YLU8"/>
<organism evidence="2">
    <name type="scientific">uncultured Desulfobacterium sp</name>
    <dbReference type="NCBI Taxonomy" id="201089"/>
    <lineage>
        <taxon>Bacteria</taxon>
        <taxon>Pseudomonadati</taxon>
        <taxon>Thermodesulfobacteriota</taxon>
        <taxon>Desulfobacteria</taxon>
        <taxon>Desulfobacterales</taxon>
        <taxon>Desulfobacteriaceae</taxon>
        <taxon>Desulfobacterium</taxon>
        <taxon>environmental samples</taxon>
    </lineage>
</organism>
<dbReference type="InterPro" id="IPR004919">
    <property type="entry name" value="GmrSD_N"/>
</dbReference>
<accession>E1YLU8</accession>
<feature type="domain" description="GmrSD restriction endonucleases N-terminal" evidence="1">
    <location>
        <begin position="17"/>
        <end position="182"/>
    </location>
</feature>
<sequence length="519" mass="60759">MIPFTKADINQRVKTGQFRLLLDGQQRATSLYRAVNGVDNVWIIVRTNDDLQPKTRNKIPADRSLEEILFEVAGKESAERMSIRISDVYKMLKGKIVREKDKATLFAETDYCKSQGIKDVQACDLFEAYLTYTTQLQNLFRAEKLLSYYLLDTDEEKFSLFFERSNSKGIQLNFIDILAAKLYSGFNLRAKVDEFKDENSGYKLERNEIVRAVAFVASDGKDISRQYILSTLNHVHFNEYWDKLCTLYRKCLDYLYGNHFLISQEWLPYNSILIPLVIFLREIPHNDFSQIDQLQSNFLKFWYWSVIFSQRYSSSSQEIILTDAKILRLVAQRDYGFDPKYLRCFQYAITNYEDFFSVSKKNNAIYRGVLNLINYYAKGIRDWKNNDRVSFNSQNLDDHHVFPVKFLRTQLPDIEYSRIDCVLNRTLVPKITNIKIGGRKPSNYLQQLLGDNKDLRSALEAHLIPPELLDGDYDDCYEIFIDDRGKKVMAIINDEILSLRSELEHKMFGIEDQTKHTAS</sequence>
<dbReference type="Pfam" id="PF03235">
    <property type="entry name" value="GmrSD_N"/>
    <property type="match status" value="1"/>
</dbReference>
<protein>
    <recommendedName>
        <fullName evidence="1">GmrSD restriction endonucleases N-terminal domain-containing protein</fullName>
    </recommendedName>
</protein>
<dbReference type="PANTHER" id="PTHR37292">
    <property type="entry name" value="VNG6097C"/>
    <property type="match status" value="1"/>
</dbReference>
<dbReference type="EMBL" id="FR695877">
    <property type="protein sequence ID" value="CBX31081.1"/>
    <property type="molecule type" value="Genomic_DNA"/>
</dbReference>
<gene>
    <name evidence="2" type="ORF">N47_E45930</name>
</gene>
<name>E1YLU8_9BACT</name>
<evidence type="ECO:0000313" key="2">
    <source>
        <dbReference type="EMBL" id="CBX31081.1"/>
    </source>
</evidence>
<evidence type="ECO:0000259" key="1">
    <source>
        <dbReference type="Pfam" id="PF03235"/>
    </source>
</evidence>